<dbReference type="PANTHER" id="PTHR24305">
    <property type="entry name" value="CYTOCHROME P450"/>
    <property type="match status" value="1"/>
</dbReference>
<evidence type="ECO:0000313" key="14">
    <source>
        <dbReference type="EMBL" id="RDW90930.1"/>
    </source>
</evidence>
<evidence type="ECO:0000256" key="2">
    <source>
        <dbReference type="ARBA" id="ARBA00004167"/>
    </source>
</evidence>
<evidence type="ECO:0000256" key="13">
    <source>
        <dbReference type="SAM" id="Phobius"/>
    </source>
</evidence>
<protein>
    <submittedName>
        <fullName evidence="14">Cytochrome P450-18</fullName>
    </submittedName>
</protein>
<organism evidence="14 15">
    <name type="scientific">Coleophoma crateriformis</name>
    <dbReference type="NCBI Taxonomy" id="565419"/>
    <lineage>
        <taxon>Eukaryota</taxon>
        <taxon>Fungi</taxon>
        <taxon>Dikarya</taxon>
        <taxon>Ascomycota</taxon>
        <taxon>Pezizomycotina</taxon>
        <taxon>Leotiomycetes</taxon>
        <taxon>Helotiales</taxon>
        <taxon>Dermateaceae</taxon>
        <taxon>Coleophoma</taxon>
    </lineage>
</organism>
<dbReference type="PANTHER" id="PTHR24305:SF157">
    <property type="entry name" value="N-ACETYLTRYPTOPHAN 6-HYDROXYLASE IVOC-RELATED"/>
    <property type="match status" value="1"/>
</dbReference>
<dbReference type="FunFam" id="1.10.630.10:FF:000069">
    <property type="entry name" value="Cytochrome P450, putative (Eurofung)"/>
    <property type="match status" value="1"/>
</dbReference>
<keyword evidence="4 12" id="KW-0349">Heme</keyword>
<keyword evidence="5 13" id="KW-0812">Transmembrane</keyword>
<comment type="cofactor">
    <cofactor evidence="1 12">
        <name>heme</name>
        <dbReference type="ChEBI" id="CHEBI:30413"/>
    </cofactor>
</comment>
<comment type="similarity">
    <text evidence="3">Belongs to the cytochrome P450 family.</text>
</comment>
<sequence>MALVALVVGAVLIYYIGVLVYRLYFSPIAKFPGPKLAAATLWYEFYYDVVQMGQYTFKIQQLHKEYGPIVRISPFELHIDDPEYYEVLYSRSSPRDKYEFFTQQFGNPLSGFGTVPHGLHRLRRQPLNEFFSKASISKLEPVLTTMTERLCSRIDQYKGTGEPLSMRHVYMCLTTDVITLYSMNRSWNHLDSHDFSPLWCKTIKATAEAGPLLKQFPWLFPIINSMPDWMLGALNPGMLLLLTFQRDIARQIQNIMDNPEEEGELPRTIFHALWKSDLPAEEKSLKRLWQEGQIVVGAGADTTASVLSVTTFHILDNPDKLQKLKEELETAFPDRYAPVTLAVAEKLPYLRVAPNETLQFHEWTIPPGVSFLTKPYSDLFETTYLPPIELQTPVGMTSVMMHHNEDIFPDSFSFIPERWVDKSLQKYLVPFTKGSRQCIGINLARAELCLVLATVFRRYDMELFETVRERDVDLAHEMFLPQPSQQSKGVRVMFS</sequence>
<evidence type="ECO:0000256" key="12">
    <source>
        <dbReference type="PIRSR" id="PIRSR602401-1"/>
    </source>
</evidence>
<dbReference type="InterPro" id="IPR001128">
    <property type="entry name" value="Cyt_P450"/>
</dbReference>
<keyword evidence="8" id="KW-0560">Oxidoreductase</keyword>
<evidence type="ECO:0000256" key="5">
    <source>
        <dbReference type="ARBA" id="ARBA00022692"/>
    </source>
</evidence>
<dbReference type="InterPro" id="IPR002401">
    <property type="entry name" value="Cyt_P450_E_grp-I"/>
</dbReference>
<evidence type="ECO:0000256" key="9">
    <source>
        <dbReference type="ARBA" id="ARBA00023004"/>
    </source>
</evidence>
<proteinExistence type="inferred from homology"/>
<dbReference type="GO" id="GO:0016705">
    <property type="term" value="F:oxidoreductase activity, acting on paired donors, with incorporation or reduction of molecular oxygen"/>
    <property type="evidence" value="ECO:0007669"/>
    <property type="project" value="InterPro"/>
</dbReference>
<evidence type="ECO:0000256" key="8">
    <source>
        <dbReference type="ARBA" id="ARBA00023002"/>
    </source>
</evidence>
<reference evidence="14 15" key="1">
    <citation type="journal article" date="2018" name="IMA Fungus">
        <title>IMA Genome-F 9: Draft genome sequence of Annulohypoxylon stygium, Aspergillus mulundensis, Berkeleyomyces basicola (syn. Thielaviopsis basicola), Ceratocystis smalleyi, two Cercospora beticola strains, Coleophoma cylindrospora, Fusarium fracticaudum, Phialophora cf. hyalina, and Morchella septimelata.</title>
        <authorList>
            <person name="Wingfield B.D."/>
            <person name="Bills G.F."/>
            <person name="Dong Y."/>
            <person name="Huang W."/>
            <person name="Nel W.J."/>
            <person name="Swalarsk-Parry B.S."/>
            <person name="Vaghefi N."/>
            <person name="Wilken P.M."/>
            <person name="An Z."/>
            <person name="de Beer Z.W."/>
            <person name="De Vos L."/>
            <person name="Chen L."/>
            <person name="Duong T.A."/>
            <person name="Gao Y."/>
            <person name="Hammerbacher A."/>
            <person name="Kikkert J.R."/>
            <person name="Li Y."/>
            <person name="Li H."/>
            <person name="Li K."/>
            <person name="Li Q."/>
            <person name="Liu X."/>
            <person name="Ma X."/>
            <person name="Naidoo K."/>
            <person name="Pethybridge S.J."/>
            <person name="Sun J."/>
            <person name="Steenkamp E.T."/>
            <person name="van der Nest M.A."/>
            <person name="van Wyk S."/>
            <person name="Wingfield M.J."/>
            <person name="Xiong C."/>
            <person name="Yue Q."/>
            <person name="Zhang X."/>
        </authorList>
    </citation>
    <scope>NUCLEOTIDE SEQUENCE [LARGE SCALE GENOMIC DNA]</scope>
    <source>
        <strain evidence="14 15">BP5796</strain>
    </source>
</reference>
<comment type="subcellular location">
    <subcellularLocation>
        <location evidence="2">Membrane</location>
        <topology evidence="2">Single-pass membrane protein</topology>
    </subcellularLocation>
</comment>
<dbReference type="GO" id="GO:0004497">
    <property type="term" value="F:monooxygenase activity"/>
    <property type="evidence" value="ECO:0007669"/>
    <property type="project" value="UniProtKB-KW"/>
</dbReference>
<dbReference type="SUPFAM" id="SSF48264">
    <property type="entry name" value="Cytochrome P450"/>
    <property type="match status" value="1"/>
</dbReference>
<dbReference type="GO" id="GO:0016020">
    <property type="term" value="C:membrane"/>
    <property type="evidence" value="ECO:0007669"/>
    <property type="project" value="UniProtKB-SubCell"/>
</dbReference>
<keyword evidence="6 12" id="KW-0479">Metal-binding</keyword>
<keyword evidence="15" id="KW-1185">Reference proteome</keyword>
<evidence type="ECO:0000256" key="1">
    <source>
        <dbReference type="ARBA" id="ARBA00001971"/>
    </source>
</evidence>
<gene>
    <name evidence="14" type="ORF">BP5796_02095</name>
</gene>
<accession>A0A3D8SXD4</accession>
<dbReference type="AlphaFoldDB" id="A0A3D8SXD4"/>
<dbReference type="GO" id="GO:0020037">
    <property type="term" value="F:heme binding"/>
    <property type="evidence" value="ECO:0007669"/>
    <property type="project" value="InterPro"/>
</dbReference>
<evidence type="ECO:0000256" key="10">
    <source>
        <dbReference type="ARBA" id="ARBA00023033"/>
    </source>
</evidence>
<dbReference type="GO" id="GO:0005506">
    <property type="term" value="F:iron ion binding"/>
    <property type="evidence" value="ECO:0007669"/>
    <property type="project" value="InterPro"/>
</dbReference>
<dbReference type="Proteomes" id="UP000256328">
    <property type="component" value="Unassembled WGS sequence"/>
</dbReference>
<evidence type="ECO:0000313" key="15">
    <source>
        <dbReference type="Proteomes" id="UP000256328"/>
    </source>
</evidence>
<name>A0A3D8SXD4_9HELO</name>
<feature type="binding site" description="axial binding residue" evidence="12">
    <location>
        <position position="438"/>
    </location>
    <ligand>
        <name>heme</name>
        <dbReference type="ChEBI" id="CHEBI:30413"/>
    </ligand>
    <ligandPart>
        <name>Fe</name>
        <dbReference type="ChEBI" id="CHEBI:18248"/>
    </ligandPart>
</feature>
<feature type="transmembrane region" description="Helical" evidence="13">
    <location>
        <begin position="6"/>
        <end position="25"/>
    </location>
</feature>
<dbReference type="EMBL" id="PDLN01000003">
    <property type="protein sequence ID" value="RDW90930.1"/>
    <property type="molecule type" value="Genomic_DNA"/>
</dbReference>
<comment type="caution">
    <text evidence="14">The sequence shown here is derived from an EMBL/GenBank/DDBJ whole genome shotgun (WGS) entry which is preliminary data.</text>
</comment>
<dbReference type="Gene3D" id="1.10.630.10">
    <property type="entry name" value="Cytochrome P450"/>
    <property type="match status" value="1"/>
</dbReference>
<dbReference type="InterPro" id="IPR050121">
    <property type="entry name" value="Cytochrome_P450_monoxygenase"/>
</dbReference>
<keyword evidence="11 13" id="KW-0472">Membrane</keyword>
<keyword evidence="10" id="KW-0503">Monooxygenase</keyword>
<dbReference type="CDD" id="cd11062">
    <property type="entry name" value="CYP58-like"/>
    <property type="match status" value="1"/>
</dbReference>
<dbReference type="OrthoDB" id="3945418at2759"/>
<dbReference type="InterPro" id="IPR036396">
    <property type="entry name" value="Cyt_P450_sf"/>
</dbReference>
<keyword evidence="7 13" id="KW-1133">Transmembrane helix</keyword>
<dbReference type="PRINTS" id="PR00385">
    <property type="entry name" value="P450"/>
</dbReference>
<dbReference type="Pfam" id="PF00067">
    <property type="entry name" value="p450"/>
    <property type="match status" value="1"/>
</dbReference>
<keyword evidence="9 12" id="KW-0408">Iron</keyword>
<evidence type="ECO:0000256" key="6">
    <source>
        <dbReference type="ARBA" id="ARBA00022723"/>
    </source>
</evidence>
<evidence type="ECO:0000256" key="3">
    <source>
        <dbReference type="ARBA" id="ARBA00010617"/>
    </source>
</evidence>
<dbReference type="PRINTS" id="PR00463">
    <property type="entry name" value="EP450I"/>
</dbReference>
<evidence type="ECO:0000256" key="7">
    <source>
        <dbReference type="ARBA" id="ARBA00022989"/>
    </source>
</evidence>
<evidence type="ECO:0000256" key="11">
    <source>
        <dbReference type="ARBA" id="ARBA00023136"/>
    </source>
</evidence>
<evidence type="ECO:0000256" key="4">
    <source>
        <dbReference type="ARBA" id="ARBA00022617"/>
    </source>
</evidence>